<proteinExistence type="predicted"/>
<sequence length="71" mass="7696">MFLYLFGIRINTWLLVSGGLDIKTKGRPGTLALGFDILKTLGCLVSIAFMIMISQEKIVVGGSVLRLGLII</sequence>
<keyword evidence="1" id="KW-1133">Transmembrane helix</keyword>
<evidence type="ECO:0000313" key="2">
    <source>
        <dbReference type="EMBL" id="SUJ86270.1"/>
    </source>
</evidence>
<dbReference type="Proteomes" id="UP000255529">
    <property type="component" value="Unassembled WGS sequence"/>
</dbReference>
<dbReference type="AlphaFoldDB" id="A0A380D9X4"/>
<name>A0A380D9X4_9GAMM</name>
<evidence type="ECO:0000313" key="3">
    <source>
        <dbReference type="Proteomes" id="UP000255529"/>
    </source>
</evidence>
<gene>
    <name evidence="2" type="ORF">NCTC11544_05911</name>
</gene>
<keyword evidence="1" id="KW-0812">Transmembrane</keyword>
<accession>A0A380D9X4</accession>
<evidence type="ECO:0000256" key="1">
    <source>
        <dbReference type="SAM" id="Phobius"/>
    </source>
</evidence>
<protein>
    <submittedName>
        <fullName evidence="2">Uncharacterized protein</fullName>
    </submittedName>
</protein>
<keyword evidence="1" id="KW-0472">Membrane</keyword>
<dbReference type="EMBL" id="UGYN01000003">
    <property type="protein sequence ID" value="SUJ86270.1"/>
    <property type="molecule type" value="Genomic_DNA"/>
</dbReference>
<feature type="transmembrane region" description="Helical" evidence="1">
    <location>
        <begin position="31"/>
        <end position="53"/>
    </location>
</feature>
<reference evidence="2 3" key="1">
    <citation type="submission" date="2018-06" db="EMBL/GenBank/DDBJ databases">
        <authorList>
            <consortium name="Pathogen Informatics"/>
            <person name="Doyle S."/>
        </authorList>
    </citation>
    <scope>NUCLEOTIDE SEQUENCE [LARGE SCALE GENOMIC DNA]</scope>
    <source>
        <strain evidence="2 3">NCTC11544</strain>
    </source>
</reference>
<organism evidence="2 3">
    <name type="scientific">Serratia quinivorans</name>
    <dbReference type="NCBI Taxonomy" id="137545"/>
    <lineage>
        <taxon>Bacteria</taxon>
        <taxon>Pseudomonadati</taxon>
        <taxon>Pseudomonadota</taxon>
        <taxon>Gammaproteobacteria</taxon>
        <taxon>Enterobacterales</taxon>
        <taxon>Yersiniaceae</taxon>
        <taxon>Serratia</taxon>
    </lineage>
</organism>